<feature type="compositionally biased region" description="Polar residues" evidence="1">
    <location>
        <begin position="23"/>
        <end position="36"/>
    </location>
</feature>
<sequence>DPYAADETDISSRSYLDRHPQQSHRLMNWNQLSQSS</sequence>
<evidence type="ECO:0000313" key="2">
    <source>
        <dbReference type="EMBL" id="KAF7089735.1"/>
    </source>
</evidence>
<reference evidence="2" key="1">
    <citation type="journal article" date="2017" name="Gigascience">
        <title>The first near-complete assembly of the hexaploid bread wheat genome, Triticum aestivum.</title>
        <authorList>
            <person name="Zimin A.V."/>
            <person name="Puiu D."/>
            <person name="Hall R."/>
            <person name="Kingan S."/>
            <person name="Clavijo B.J."/>
            <person name="Salzberg S.L."/>
        </authorList>
    </citation>
    <scope>NUCLEOTIDE SEQUENCE</scope>
    <source>
        <tissue evidence="2">Leaf</tissue>
    </source>
</reference>
<dbReference type="Proteomes" id="UP000815260">
    <property type="component" value="Chromosome 6D"/>
</dbReference>
<evidence type="ECO:0000256" key="1">
    <source>
        <dbReference type="SAM" id="MobiDB-lite"/>
    </source>
</evidence>
<feature type="region of interest" description="Disordered" evidence="1">
    <location>
        <begin position="1"/>
        <end position="36"/>
    </location>
</feature>
<proteinExistence type="predicted"/>
<protein>
    <submittedName>
        <fullName evidence="2">Uncharacterized protein</fullName>
    </submittedName>
</protein>
<comment type="caution">
    <text evidence="2">The sequence shown here is derived from an EMBL/GenBank/DDBJ whole genome shotgun (WGS) entry which is preliminary data.</text>
</comment>
<reference evidence="2" key="2">
    <citation type="submission" date="2020-03" db="EMBL/GenBank/DDBJ databases">
        <title>The second near-complete assembly of the hexaploid bread wheat (Triticum aestivum) genome.</title>
        <authorList>
            <person name="Zimin A.V."/>
            <person name="Puiu D."/>
            <person name="Shumante A."/>
            <person name="Alonge M."/>
            <person name="Salzberg S.L."/>
        </authorList>
    </citation>
    <scope>NUCLEOTIDE SEQUENCE</scope>
    <source>
        <tissue evidence="2">Leaf</tissue>
    </source>
</reference>
<organism evidence="2">
    <name type="scientific">Triticum aestivum</name>
    <name type="common">Wheat</name>
    <dbReference type="NCBI Taxonomy" id="4565"/>
    <lineage>
        <taxon>Eukaryota</taxon>
        <taxon>Viridiplantae</taxon>
        <taxon>Streptophyta</taxon>
        <taxon>Embryophyta</taxon>
        <taxon>Tracheophyta</taxon>
        <taxon>Spermatophyta</taxon>
        <taxon>Magnoliopsida</taxon>
        <taxon>Liliopsida</taxon>
        <taxon>Poales</taxon>
        <taxon>Poaceae</taxon>
        <taxon>BOP clade</taxon>
        <taxon>Pooideae</taxon>
        <taxon>Triticodae</taxon>
        <taxon>Triticeae</taxon>
        <taxon>Triticinae</taxon>
        <taxon>Triticum</taxon>
    </lineage>
</organism>
<name>A0A9R1LJ07_WHEAT</name>
<feature type="non-terminal residue" evidence="2">
    <location>
        <position position="1"/>
    </location>
</feature>
<dbReference type="EMBL" id="CM022228">
    <property type="protein sequence ID" value="KAF7089735.1"/>
    <property type="molecule type" value="Genomic_DNA"/>
</dbReference>
<accession>A0A9R1LJ07</accession>
<dbReference type="OrthoDB" id="435881at2759"/>
<dbReference type="AlphaFoldDB" id="A0A9R1LJ07"/>
<gene>
    <name evidence="2" type="ORF">CFC21_092624</name>
</gene>